<proteinExistence type="predicted"/>
<organism evidence="1">
    <name type="scientific">Anguilla anguilla</name>
    <name type="common">European freshwater eel</name>
    <name type="synonym">Muraena anguilla</name>
    <dbReference type="NCBI Taxonomy" id="7936"/>
    <lineage>
        <taxon>Eukaryota</taxon>
        <taxon>Metazoa</taxon>
        <taxon>Chordata</taxon>
        <taxon>Craniata</taxon>
        <taxon>Vertebrata</taxon>
        <taxon>Euteleostomi</taxon>
        <taxon>Actinopterygii</taxon>
        <taxon>Neopterygii</taxon>
        <taxon>Teleostei</taxon>
        <taxon>Anguilliformes</taxon>
        <taxon>Anguillidae</taxon>
        <taxon>Anguilla</taxon>
    </lineage>
</organism>
<sequence>MWTAWDPIAMPNTLRRWYSSRTKVQSRVHFTTGFCS</sequence>
<dbReference type="EMBL" id="GBXM01076860">
    <property type="protein sequence ID" value="JAH31717.1"/>
    <property type="molecule type" value="Transcribed_RNA"/>
</dbReference>
<reference evidence="1" key="1">
    <citation type="submission" date="2014-11" db="EMBL/GenBank/DDBJ databases">
        <authorList>
            <person name="Amaro Gonzalez C."/>
        </authorList>
    </citation>
    <scope>NUCLEOTIDE SEQUENCE</scope>
</reference>
<accession>A0A0E9RSA5</accession>
<evidence type="ECO:0000313" key="1">
    <source>
        <dbReference type="EMBL" id="JAH31717.1"/>
    </source>
</evidence>
<name>A0A0E9RSA5_ANGAN</name>
<dbReference type="AlphaFoldDB" id="A0A0E9RSA5"/>
<reference evidence="1" key="2">
    <citation type="journal article" date="2015" name="Fish Shellfish Immunol.">
        <title>Early steps in the European eel (Anguilla anguilla)-Vibrio vulnificus interaction in the gills: Role of the RtxA13 toxin.</title>
        <authorList>
            <person name="Callol A."/>
            <person name="Pajuelo D."/>
            <person name="Ebbesson L."/>
            <person name="Teles M."/>
            <person name="MacKenzie S."/>
            <person name="Amaro C."/>
        </authorList>
    </citation>
    <scope>NUCLEOTIDE SEQUENCE</scope>
</reference>
<protein>
    <submittedName>
        <fullName evidence="1">Uncharacterized protein</fullName>
    </submittedName>
</protein>